<feature type="domain" description="RNA polymerase sigma factor 70 region 4 type 2" evidence="6">
    <location>
        <begin position="110"/>
        <end position="160"/>
    </location>
</feature>
<name>A0A238VLL9_9FLAO</name>
<proteinExistence type="inferred from homology"/>
<dbReference type="Pfam" id="PF04542">
    <property type="entry name" value="Sigma70_r2"/>
    <property type="match status" value="1"/>
</dbReference>
<accession>A0A238VLL9</accession>
<keyword evidence="8" id="KW-1185">Reference proteome</keyword>
<dbReference type="InterPro" id="IPR007627">
    <property type="entry name" value="RNA_pol_sigma70_r2"/>
</dbReference>
<dbReference type="SUPFAM" id="SSF88659">
    <property type="entry name" value="Sigma3 and sigma4 domains of RNA polymerase sigma factors"/>
    <property type="match status" value="1"/>
</dbReference>
<organism evidence="7 8">
    <name type="scientific">Lutibacter flavus</name>
    <dbReference type="NCBI Taxonomy" id="691689"/>
    <lineage>
        <taxon>Bacteria</taxon>
        <taxon>Pseudomonadati</taxon>
        <taxon>Bacteroidota</taxon>
        <taxon>Flavobacteriia</taxon>
        <taxon>Flavobacteriales</taxon>
        <taxon>Flavobacteriaceae</taxon>
        <taxon>Lutibacter</taxon>
    </lineage>
</organism>
<dbReference type="Gene3D" id="1.10.10.10">
    <property type="entry name" value="Winged helix-like DNA-binding domain superfamily/Winged helix DNA-binding domain"/>
    <property type="match status" value="1"/>
</dbReference>
<keyword evidence="2" id="KW-0805">Transcription regulation</keyword>
<dbReference type="NCBIfam" id="TIGR02937">
    <property type="entry name" value="sigma70-ECF"/>
    <property type="match status" value="1"/>
</dbReference>
<dbReference type="GO" id="GO:0006352">
    <property type="term" value="P:DNA-templated transcription initiation"/>
    <property type="evidence" value="ECO:0007669"/>
    <property type="project" value="InterPro"/>
</dbReference>
<protein>
    <submittedName>
        <fullName evidence="7">RNA polymerase sigma-70 factor, ECF subfamily</fullName>
    </submittedName>
</protein>
<dbReference type="AlphaFoldDB" id="A0A238VLL9"/>
<dbReference type="SUPFAM" id="SSF88946">
    <property type="entry name" value="Sigma2 domain of RNA polymerase sigma factors"/>
    <property type="match status" value="1"/>
</dbReference>
<feature type="domain" description="RNA polymerase sigma-70 region 2" evidence="5">
    <location>
        <begin position="15"/>
        <end position="78"/>
    </location>
</feature>
<sequence>MKDKKPMTETFEQLLENNKEKIYRICKIYAVSPLEPQDLFQEVIFAIWKSLSTFKGNSSIGTWIYRITLNVCLRSKQKLEKTYKKTLQLESIQFIPVEIPIENNQQEKYNALTSCISKLNNENKSIIILYLEELKYKEIAEITGLTENHIAVKMKRIKKILLDCITNKI</sequence>
<evidence type="ECO:0000256" key="3">
    <source>
        <dbReference type="ARBA" id="ARBA00023082"/>
    </source>
</evidence>
<reference evidence="8" key="1">
    <citation type="submission" date="2017-06" db="EMBL/GenBank/DDBJ databases">
        <authorList>
            <person name="Varghese N."/>
            <person name="Submissions S."/>
        </authorList>
    </citation>
    <scope>NUCLEOTIDE SEQUENCE [LARGE SCALE GENOMIC DNA]</scope>
    <source>
        <strain evidence="8">DSM 27993</strain>
    </source>
</reference>
<evidence type="ECO:0000259" key="6">
    <source>
        <dbReference type="Pfam" id="PF08281"/>
    </source>
</evidence>
<dbReference type="Pfam" id="PF08281">
    <property type="entry name" value="Sigma70_r4_2"/>
    <property type="match status" value="1"/>
</dbReference>
<dbReference type="InterPro" id="IPR013325">
    <property type="entry name" value="RNA_pol_sigma_r2"/>
</dbReference>
<dbReference type="GO" id="GO:0003677">
    <property type="term" value="F:DNA binding"/>
    <property type="evidence" value="ECO:0007669"/>
    <property type="project" value="InterPro"/>
</dbReference>
<dbReference type="GO" id="GO:0016987">
    <property type="term" value="F:sigma factor activity"/>
    <property type="evidence" value="ECO:0007669"/>
    <property type="project" value="UniProtKB-KW"/>
</dbReference>
<gene>
    <name evidence="7" type="ORF">SAMN04488111_0619</name>
</gene>
<dbReference type="EMBL" id="FZNX01000001">
    <property type="protein sequence ID" value="SNR34633.1"/>
    <property type="molecule type" value="Genomic_DNA"/>
</dbReference>
<evidence type="ECO:0000313" key="8">
    <source>
        <dbReference type="Proteomes" id="UP000198412"/>
    </source>
</evidence>
<dbReference type="InterPro" id="IPR013324">
    <property type="entry name" value="RNA_pol_sigma_r3/r4-like"/>
</dbReference>
<dbReference type="InterPro" id="IPR036388">
    <property type="entry name" value="WH-like_DNA-bd_sf"/>
</dbReference>
<evidence type="ECO:0000256" key="1">
    <source>
        <dbReference type="ARBA" id="ARBA00010641"/>
    </source>
</evidence>
<evidence type="ECO:0000256" key="2">
    <source>
        <dbReference type="ARBA" id="ARBA00023015"/>
    </source>
</evidence>
<comment type="similarity">
    <text evidence="1">Belongs to the sigma-70 factor family. ECF subfamily.</text>
</comment>
<dbReference type="InterPro" id="IPR039425">
    <property type="entry name" value="RNA_pol_sigma-70-like"/>
</dbReference>
<keyword evidence="3" id="KW-0731">Sigma factor</keyword>
<dbReference type="InterPro" id="IPR013249">
    <property type="entry name" value="RNA_pol_sigma70_r4_t2"/>
</dbReference>
<dbReference type="PANTHER" id="PTHR43133">
    <property type="entry name" value="RNA POLYMERASE ECF-TYPE SIGMA FACTO"/>
    <property type="match status" value="1"/>
</dbReference>
<evidence type="ECO:0000256" key="4">
    <source>
        <dbReference type="ARBA" id="ARBA00023163"/>
    </source>
</evidence>
<keyword evidence="4" id="KW-0804">Transcription</keyword>
<dbReference type="PANTHER" id="PTHR43133:SF45">
    <property type="entry name" value="RNA POLYMERASE ECF-TYPE SIGMA FACTOR"/>
    <property type="match status" value="1"/>
</dbReference>
<dbReference type="OrthoDB" id="9780326at2"/>
<dbReference type="InterPro" id="IPR014284">
    <property type="entry name" value="RNA_pol_sigma-70_dom"/>
</dbReference>
<dbReference type="RefSeq" id="WP_089376952.1">
    <property type="nucleotide sequence ID" value="NZ_FZNX01000001.1"/>
</dbReference>
<dbReference type="Gene3D" id="1.10.1740.10">
    <property type="match status" value="1"/>
</dbReference>
<dbReference type="Proteomes" id="UP000198412">
    <property type="component" value="Unassembled WGS sequence"/>
</dbReference>
<evidence type="ECO:0000313" key="7">
    <source>
        <dbReference type="EMBL" id="SNR34633.1"/>
    </source>
</evidence>
<evidence type="ECO:0000259" key="5">
    <source>
        <dbReference type="Pfam" id="PF04542"/>
    </source>
</evidence>